<dbReference type="SUPFAM" id="SSF55620">
    <property type="entry name" value="Tetrahydrobiopterin biosynthesis enzymes-like"/>
    <property type="match status" value="2"/>
</dbReference>
<dbReference type="Proteomes" id="UP000011976">
    <property type="component" value="Unassembled WGS sequence"/>
</dbReference>
<name>M9LPB3_PSEA3</name>
<dbReference type="GO" id="GO:0004846">
    <property type="term" value="F:urate oxidase activity"/>
    <property type="evidence" value="ECO:0007669"/>
    <property type="project" value="UniProtKB-EC"/>
</dbReference>
<keyword evidence="5" id="KW-0659">Purine metabolism</keyword>
<dbReference type="GO" id="GO:0006145">
    <property type="term" value="P:purine nucleobase catabolic process"/>
    <property type="evidence" value="ECO:0007669"/>
    <property type="project" value="TreeGrafter"/>
</dbReference>
<evidence type="ECO:0000313" key="9">
    <source>
        <dbReference type="EMBL" id="GAC73921.1"/>
    </source>
</evidence>
<evidence type="ECO:0000256" key="7">
    <source>
        <dbReference type="ARBA" id="ARBA00023140"/>
    </source>
</evidence>
<dbReference type="PANTHER" id="PTHR42874">
    <property type="entry name" value="URICASE"/>
    <property type="match status" value="1"/>
</dbReference>
<comment type="pathway">
    <text evidence="2">Purine metabolism; urate degradation; (S)-allantoin from urate: step 1/3.</text>
</comment>
<comment type="subcellular location">
    <subcellularLocation>
        <location evidence="1">Peroxisome</location>
    </subcellularLocation>
</comment>
<dbReference type="AlphaFoldDB" id="M9LPB3"/>
<dbReference type="PANTHER" id="PTHR42874:SF1">
    <property type="entry name" value="URICASE"/>
    <property type="match status" value="1"/>
</dbReference>
<dbReference type="InterPro" id="IPR019842">
    <property type="entry name" value="Uricase_CS"/>
</dbReference>
<dbReference type="STRING" id="1151754.M9LPB3"/>
<reference evidence="10" key="1">
    <citation type="journal article" date="2013" name="Genome Announc.">
        <title>Genome sequence of the basidiomycetous yeast Pseudozyma antarctica T-34, a producer of the glycolipid biosurfactants mannosylerythritol lipids.</title>
        <authorList>
            <person name="Morita T."/>
            <person name="Koike H."/>
            <person name="Koyama Y."/>
            <person name="Hagiwara H."/>
            <person name="Ito E."/>
            <person name="Fukuoka T."/>
            <person name="Imura T."/>
            <person name="Machida M."/>
            <person name="Kitamoto D."/>
        </authorList>
    </citation>
    <scope>NUCLEOTIDE SEQUENCE [LARGE SCALE GENOMIC DNA]</scope>
    <source>
        <strain evidence="10">T-34</strain>
    </source>
</reference>
<sequence length="458" mass="49896">MLAPLPRIFPHRGTHGVLASAQSGDKLTRHITRVRALGTATEPSSDSARSNLRVATAYRSTRPVAAPHSNSKAALHPGLATDPISRRSFACLRVYIKLTPSALALAEHPHPSSVEATSRAHLPARFRPHLAMSSKASSSNVRLASSSYGKDLVRIFRIVRDSKDPSSHRVAEYTVRCLLHGESLTPSYTEADNSPVVATDTVKNTLNYLAKVLPAEDVLCPERYALHVVNHFLTTYSHIEKTEVDLIQHKWTRIVLDSKDGGAHKHSFVRDGEEKRTVRALGERAGSEIQMTTLEGGIKGLLVLKSSGSAFYGFHRDSFTTLKEVRDRIFSTEVECSYAIALPQGGLSAALKKPASLPKFCDIHNSVKSHVLRVFALDDSASVQATMYRMGEAILGDAANKTVTDVAFALPNKHYIPIDLGFKGLSNLDEKDAEVFLPTAHPSGYIKAKIARSAAAKL</sequence>
<evidence type="ECO:0000313" key="10">
    <source>
        <dbReference type="Proteomes" id="UP000011976"/>
    </source>
</evidence>
<comment type="similarity">
    <text evidence="3">Belongs to the uricase family.</text>
</comment>
<evidence type="ECO:0000256" key="2">
    <source>
        <dbReference type="ARBA" id="ARBA00004831"/>
    </source>
</evidence>
<dbReference type="PRINTS" id="PR00093">
    <property type="entry name" value="URICASE"/>
</dbReference>
<evidence type="ECO:0000256" key="1">
    <source>
        <dbReference type="ARBA" id="ARBA00004275"/>
    </source>
</evidence>
<evidence type="ECO:0000256" key="3">
    <source>
        <dbReference type="ARBA" id="ARBA00009760"/>
    </source>
</evidence>
<dbReference type="EMBL" id="DF196775">
    <property type="protein sequence ID" value="GAC73921.1"/>
    <property type="molecule type" value="Genomic_DNA"/>
</dbReference>
<dbReference type="NCBIfam" id="TIGR03383">
    <property type="entry name" value="urate_oxi"/>
    <property type="match status" value="1"/>
</dbReference>
<keyword evidence="6" id="KW-0560">Oxidoreductase</keyword>
<protein>
    <recommendedName>
        <fullName evidence="4">factor independent urate hydroxylase</fullName>
        <ecNumber evidence="4">1.7.3.3</ecNumber>
    </recommendedName>
    <alternativeName>
        <fullName evidence="8">Urate oxidase</fullName>
    </alternativeName>
</protein>
<dbReference type="GO" id="GO:0019628">
    <property type="term" value="P:urate catabolic process"/>
    <property type="evidence" value="ECO:0007669"/>
    <property type="project" value="UniProtKB-UniPathway"/>
</dbReference>
<evidence type="ECO:0000256" key="8">
    <source>
        <dbReference type="ARBA" id="ARBA00031317"/>
    </source>
</evidence>
<gene>
    <name evidence="9" type="ORF">PANT_9d00332</name>
</gene>
<evidence type="ECO:0000256" key="5">
    <source>
        <dbReference type="ARBA" id="ARBA00022631"/>
    </source>
</evidence>
<proteinExistence type="inferred from homology"/>
<dbReference type="GO" id="GO:0005777">
    <property type="term" value="C:peroxisome"/>
    <property type="evidence" value="ECO:0007669"/>
    <property type="project" value="UniProtKB-SubCell"/>
</dbReference>
<dbReference type="EC" id="1.7.3.3" evidence="4"/>
<accession>M9LPB3</accession>
<dbReference type="Pfam" id="PF01014">
    <property type="entry name" value="Uricase"/>
    <property type="match status" value="2"/>
</dbReference>
<dbReference type="FunFam" id="3.10.270.10:FF:000001">
    <property type="entry name" value="Uricase"/>
    <property type="match status" value="1"/>
</dbReference>
<dbReference type="OrthoDB" id="9992118at2759"/>
<evidence type="ECO:0000256" key="6">
    <source>
        <dbReference type="ARBA" id="ARBA00023002"/>
    </source>
</evidence>
<evidence type="ECO:0000256" key="4">
    <source>
        <dbReference type="ARBA" id="ARBA00012598"/>
    </source>
</evidence>
<organism evidence="9 10">
    <name type="scientific">Pseudozyma antarctica (strain T-34)</name>
    <name type="common">Yeast</name>
    <name type="synonym">Candida antarctica</name>
    <dbReference type="NCBI Taxonomy" id="1151754"/>
    <lineage>
        <taxon>Eukaryota</taxon>
        <taxon>Fungi</taxon>
        <taxon>Dikarya</taxon>
        <taxon>Basidiomycota</taxon>
        <taxon>Ustilaginomycotina</taxon>
        <taxon>Ustilaginomycetes</taxon>
        <taxon>Ustilaginales</taxon>
        <taxon>Ustilaginaceae</taxon>
        <taxon>Moesziomyces</taxon>
    </lineage>
</organism>
<keyword evidence="7" id="KW-0576">Peroxisome</keyword>
<dbReference type="InterPro" id="IPR002042">
    <property type="entry name" value="Uricase"/>
</dbReference>
<dbReference type="Gene3D" id="3.10.270.10">
    <property type="entry name" value="Urate Oxidase"/>
    <property type="match status" value="1"/>
</dbReference>
<dbReference type="PROSITE" id="PS00366">
    <property type="entry name" value="URICASE"/>
    <property type="match status" value="1"/>
</dbReference>
<dbReference type="UniPathway" id="UPA00394">
    <property type="reaction ID" value="UER00650"/>
</dbReference>